<keyword evidence="4" id="KW-1185">Reference proteome</keyword>
<dbReference type="InterPro" id="IPR036388">
    <property type="entry name" value="WH-like_DNA-bd_sf"/>
</dbReference>
<proteinExistence type="inferred from homology"/>
<dbReference type="InterPro" id="IPR000835">
    <property type="entry name" value="HTH_MarR-typ"/>
</dbReference>
<dbReference type="InterPro" id="IPR036390">
    <property type="entry name" value="WH_DNA-bd_sf"/>
</dbReference>
<comment type="similarity">
    <text evidence="1">Belongs to the ROK (NagC/XylR) family.</text>
</comment>
<dbReference type="SUPFAM" id="SSF46785">
    <property type="entry name" value="Winged helix' DNA-binding domain"/>
    <property type="match status" value="1"/>
</dbReference>
<dbReference type="EMBL" id="FOBF01000001">
    <property type="protein sequence ID" value="SEK25551.1"/>
    <property type="molecule type" value="Genomic_DNA"/>
</dbReference>
<protein>
    <submittedName>
        <fullName evidence="3">Sugar kinase of the NBD/HSP70 family, may contain an N-terminal HTH domain</fullName>
    </submittedName>
</protein>
<dbReference type="Proteomes" id="UP000198953">
    <property type="component" value="Unassembled WGS sequence"/>
</dbReference>
<dbReference type="GO" id="GO:0016301">
    <property type="term" value="F:kinase activity"/>
    <property type="evidence" value="ECO:0007669"/>
    <property type="project" value="UniProtKB-KW"/>
</dbReference>
<keyword evidence="3" id="KW-0808">Transferase</keyword>
<dbReference type="Pfam" id="PF01047">
    <property type="entry name" value="MarR"/>
    <property type="match status" value="1"/>
</dbReference>
<keyword evidence="3" id="KW-0418">Kinase</keyword>
<dbReference type="Gene3D" id="1.10.10.10">
    <property type="entry name" value="Winged helix-like DNA-binding domain superfamily/Winged helix DNA-binding domain"/>
    <property type="match status" value="1"/>
</dbReference>
<name>A0A1H7FHQ7_9ACTN</name>
<dbReference type="InterPro" id="IPR043129">
    <property type="entry name" value="ATPase_NBD"/>
</dbReference>
<dbReference type="Pfam" id="PF00480">
    <property type="entry name" value="ROK"/>
    <property type="match status" value="2"/>
</dbReference>
<accession>A0A1H7FHQ7</accession>
<dbReference type="PANTHER" id="PTHR18964">
    <property type="entry name" value="ROK (REPRESSOR, ORF, KINASE) FAMILY"/>
    <property type="match status" value="1"/>
</dbReference>
<dbReference type="Gene3D" id="3.30.420.40">
    <property type="match status" value="4"/>
</dbReference>
<dbReference type="STRING" id="46177.SAMN05660976_00095"/>
<gene>
    <name evidence="3" type="ORF">SAMN05660976_00095</name>
</gene>
<evidence type="ECO:0000313" key="4">
    <source>
        <dbReference type="Proteomes" id="UP000198953"/>
    </source>
</evidence>
<evidence type="ECO:0000256" key="1">
    <source>
        <dbReference type="ARBA" id="ARBA00006479"/>
    </source>
</evidence>
<evidence type="ECO:0000313" key="3">
    <source>
        <dbReference type="EMBL" id="SEK25551.1"/>
    </source>
</evidence>
<dbReference type="GO" id="GO:0003700">
    <property type="term" value="F:DNA-binding transcription factor activity"/>
    <property type="evidence" value="ECO:0007669"/>
    <property type="project" value="InterPro"/>
</dbReference>
<evidence type="ECO:0000259" key="2">
    <source>
        <dbReference type="Pfam" id="PF01047"/>
    </source>
</evidence>
<reference evidence="3 4" key="1">
    <citation type="submission" date="2016-10" db="EMBL/GenBank/DDBJ databases">
        <authorList>
            <person name="de Groot N.N."/>
        </authorList>
    </citation>
    <scope>NUCLEOTIDE SEQUENCE [LARGE SCALE GENOMIC DNA]</scope>
    <source>
        <strain evidence="3 4">DSM 43357</strain>
    </source>
</reference>
<feature type="domain" description="HTH marR-type" evidence="2">
    <location>
        <begin position="27"/>
        <end position="68"/>
    </location>
</feature>
<dbReference type="SUPFAM" id="SSF53067">
    <property type="entry name" value="Actin-like ATPase domain"/>
    <property type="match status" value="1"/>
</dbReference>
<sequence length="388" mass="40808">MEGQTVQVEVSVRQQSGDASLLRRLNSAAILRILREAGVATLSELARAARVSRPTAEVIVDELVAEGWAEECDEEQGDRQRGRPAKRFRFRASAGHVAGVGIGAGTLRAMVADLNGTIVAAAEAPAYEAMTVPERLDAVAALVRGTAADAGLAVDRLAAVGVGTTGVVDGAGRVVKSVILPGWTGLDLQGELAGRLPAPVLVENDMRLAVLAEHWRGAAQGHDDVVYLFTGHRLGLGLLVGGRPHRGAHAASGEIGRQSGEHWQVFRHLVGYAMEVEPGELRSHQQAAEFAVERARAGDGRAVRAVRDFARNLGEGLVTLVNPLDPEMVVIGGSLARAGDLLVGPIQAHLDECCLYPPKVVASGLGSDCIALGAVRWALDHADHLLFS</sequence>
<dbReference type="PANTHER" id="PTHR18964:SF149">
    <property type="entry name" value="BIFUNCTIONAL UDP-N-ACETYLGLUCOSAMINE 2-EPIMERASE_N-ACETYLMANNOSAMINE KINASE"/>
    <property type="match status" value="1"/>
</dbReference>
<organism evidence="3 4">
    <name type="scientific">Nonomuraea pusilla</name>
    <dbReference type="NCBI Taxonomy" id="46177"/>
    <lineage>
        <taxon>Bacteria</taxon>
        <taxon>Bacillati</taxon>
        <taxon>Actinomycetota</taxon>
        <taxon>Actinomycetes</taxon>
        <taxon>Streptosporangiales</taxon>
        <taxon>Streptosporangiaceae</taxon>
        <taxon>Nonomuraea</taxon>
    </lineage>
</organism>
<dbReference type="InterPro" id="IPR000600">
    <property type="entry name" value="ROK"/>
</dbReference>
<dbReference type="AlphaFoldDB" id="A0A1H7FHQ7"/>